<comment type="caution">
    <text evidence="2">The sequence shown here is derived from an EMBL/GenBank/DDBJ whole genome shotgun (WGS) entry which is preliminary data.</text>
</comment>
<feature type="region of interest" description="Disordered" evidence="1">
    <location>
        <begin position="126"/>
        <end position="155"/>
    </location>
</feature>
<dbReference type="EMBL" id="JABDTM020015047">
    <property type="protein sequence ID" value="KAH0819258.1"/>
    <property type="molecule type" value="Genomic_DNA"/>
</dbReference>
<keyword evidence="3" id="KW-1185">Reference proteome</keyword>
<evidence type="ECO:0000256" key="1">
    <source>
        <dbReference type="SAM" id="MobiDB-lite"/>
    </source>
</evidence>
<evidence type="ECO:0000313" key="3">
    <source>
        <dbReference type="Proteomes" id="UP000719412"/>
    </source>
</evidence>
<evidence type="ECO:0000313" key="2">
    <source>
        <dbReference type="EMBL" id="KAH0819258.1"/>
    </source>
</evidence>
<gene>
    <name evidence="2" type="ORF">GEV33_003533</name>
</gene>
<accession>A0A8J6HTC9</accession>
<proteinExistence type="predicted"/>
<feature type="compositionally biased region" description="Polar residues" evidence="1">
    <location>
        <begin position="81"/>
        <end position="110"/>
    </location>
</feature>
<sequence>MSDVCEIPCSPLYYTCYYTRRPSCDMDLIIRLEGPKLWLKNIATLCDLGEVGVFRKSEQNFTVTYGNRFTSRCRKREEAPTISQSQSRNPRLDISQNNFPKGQSKSSEASPCSHRSYRRILEASYSQRSVQAHPSPPKATLTGVPESSFRQRPAPQQLRSELFILSGNLPSGTDALFR</sequence>
<reference evidence="2" key="2">
    <citation type="submission" date="2021-08" db="EMBL/GenBank/DDBJ databases">
        <authorList>
            <person name="Eriksson T."/>
        </authorList>
    </citation>
    <scope>NUCLEOTIDE SEQUENCE</scope>
    <source>
        <strain evidence="2">Stoneville</strain>
        <tissue evidence="2">Whole head</tissue>
    </source>
</reference>
<dbReference type="AlphaFoldDB" id="A0A8J6HTC9"/>
<feature type="region of interest" description="Disordered" evidence="1">
    <location>
        <begin position="76"/>
        <end position="114"/>
    </location>
</feature>
<protein>
    <submittedName>
        <fullName evidence="2">Uncharacterized protein</fullName>
    </submittedName>
</protein>
<dbReference type="Proteomes" id="UP000719412">
    <property type="component" value="Unassembled WGS sequence"/>
</dbReference>
<reference evidence="2" key="1">
    <citation type="journal article" date="2020" name="J Insects Food Feed">
        <title>The yellow mealworm (Tenebrio molitor) genome: a resource for the emerging insects as food and feed industry.</title>
        <authorList>
            <person name="Eriksson T."/>
            <person name="Andere A."/>
            <person name="Kelstrup H."/>
            <person name="Emery V."/>
            <person name="Picard C."/>
        </authorList>
    </citation>
    <scope>NUCLEOTIDE SEQUENCE</scope>
    <source>
        <strain evidence="2">Stoneville</strain>
        <tissue evidence="2">Whole head</tissue>
    </source>
</reference>
<name>A0A8J6HTC9_TENMO</name>
<organism evidence="2 3">
    <name type="scientific">Tenebrio molitor</name>
    <name type="common">Yellow mealworm beetle</name>
    <dbReference type="NCBI Taxonomy" id="7067"/>
    <lineage>
        <taxon>Eukaryota</taxon>
        <taxon>Metazoa</taxon>
        <taxon>Ecdysozoa</taxon>
        <taxon>Arthropoda</taxon>
        <taxon>Hexapoda</taxon>
        <taxon>Insecta</taxon>
        <taxon>Pterygota</taxon>
        <taxon>Neoptera</taxon>
        <taxon>Endopterygota</taxon>
        <taxon>Coleoptera</taxon>
        <taxon>Polyphaga</taxon>
        <taxon>Cucujiformia</taxon>
        <taxon>Tenebrionidae</taxon>
        <taxon>Tenebrio</taxon>
    </lineage>
</organism>